<accession>A0A1C3CWH7</accession>
<dbReference type="EMBL" id="MBDL01000009">
    <property type="protein sequence ID" value="ODA13063.1"/>
    <property type="molecule type" value="Genomic_DNA"/>
</dbReference>
<sequence length="241" mass="27327">MLKPRRLLLIINTLLFITFANSALAQTEIKLSLKMSYQSFVPNNWKILEKVQGDLNQDGQADIALIIEDTNPEHSVANAGLGSNVLNVNERKLLVLFKQPTGYQLIASNHSLPTESNLDSPCLADPLGESEALSIQKGVLKIYLHYWLSCGSWYVTNHIYTFQYHDHSFKLIGYDTNDFHRASGDITAQSINFMTGKVKTTTGENEFAESTQPVKVQWSTLKQRYALKLEQVQFNEPREFE</sequence>
<protein>
    <submittedName>
        <fullName evidence="2">Uncharacterized protein</fullName>
    </submittedName>
</protein>
<dbReference type="RefSeq" id="WP_068887016.1">
    <property type="nucleotide sequence ID" value="NZ_CBCRUU010000006.1"/>
</dbReference>
<keyword evidence="3" id="KW-1185">Reference proteome</keyword>
<feature type="chain" id="PRO_5008671737" evidence="1">
    <location>
        <begin position="26"/>
        <end position="241"/>
    </location>
</feature>
<reference evidence="2 3" key="1">
    <citation type="submission" date="2016-07" db="EMBL/GenBank/DDBJ databases">
        <title>Acinetobacter sp. ANC 4603.</title>
        <authorList>
            <person name="Radolfova-Krizova L."/>
            <person name="Nemec A."/>
        </authorList>
    </citation>
    <scope>NUCLEOTIDE SEQUENCE [LARGE SCALE GENOMIC DNA]</scope>
    <source>
        <strain evidence="2 3">ANC 4603</strain>
    </source>
</reference>
<organism evidence="2 3">
    <name type="scientific">Acinetobacter celticus</name>
    <dbReference type="NCBI Taxonomy" id="1891224"/>
    <lineage>
        <taxon>Bacteria</taxon>
        <taxon>Pseudomonadati</taxon>
        <taxon>Pseudomonadota</taxon>
        <taxon>Gammaproteobacteria</taxon>
        <taxon>Moraxellales</taxon>
        <taxon>Moraxellaceae</taxon>
        <taxon>Acinetobacter</taxon>
    </lineage>
</organism>
<dbReference type="AlphaFoldDB" id="A0A1C3CWH7"/>
<gene>
    <name evidence="2" type="ORF">BBP83_06335</name>
</gene>
<dbReference type="STRING" id="1891224.BBP83_06335"/>
<evidence type="ECO:0000313" key="3">
    <source>
        <dbReference type="Proteomes" id="UP000186553"/>
    </source>
</evidence>
<feature type="signal peptide" evidence="1">
    <location>
        <begin position="1"/>
        <end position="25"/>
    </location>
</feature>
<evidence type="ECO:0000313" key="2">
    <source>
        <dbReference type="EMBL" id="ODA13063.1"/>
    </source>
</evidence>
<name>A0A1C3CWH7_9GAMM</name>
<evidence type="ECO:0000256" key="1">
    <source>
        <dbReference type="SAM" id="SignalP"/>
    </source>
</evidence>
<keyword evidence="1" id="KW-0732">Signal</keyword>
<proteinExistence type="predicted"/>
<comment type="caution">
    <text evidence="2">The sequence shown here is derived from an EMBL/GenBank/DDBJ whole genome shotgun (WGS) entry which is preliminary data.</text>
</comment>
<dbReference type="OrthoDB" id="86940at2"/>
<dbReference type="Proteomes" id="UP000186553">
    <property type="component" value="Unassembled WGS sequence"/>
</dbReference>